<accession>A0A8X6NXH4</accession>
<evidence type="ECO:0000313" key="1">
    <source>
        <dbReference type="EMBL" id="GFT38610.1"/>
    </source>
</evidence>
<gene>
    <name evidence="1" type="ORF">NPIL_43691</name>
</gene>
<keyword evidence="2" id="KW-1185">Reference proteome</keyword>
<dbReference type="EMBL" id="BMAW01109482">
    <property type="protein sequence ID" value="GFT38610.1"/>
    <property type="molecule type" value="Genomic_DNA"/>
</dbReference>
<name>A0A8X6NXH4_NEPPI</name>
<sequence>MREVRESGVRNAGYGMELTEHSLAHSGGFFWKRGAGVVKGRTKGPSSAPLNPVGLPQVLPFVFLAVFQRPAFALPFERNSFMGSSKEGLFASATR</sequence>
<comment type="caution">
    <text evidence="1">The sequence shown here is derived from an EMBL/GenBank/DDBJ whole genome shotgun (WGS) entry which is preliminary data.</text>
</comment>
<dbReference type="AlphaFoldDB" id="A0A8X6NXH4"/>
<organism evidence="1 2">
    <name type="scientific">Nephila pilipes</name>
    <name type="common">Giant wood spider</name>
    <name type="synonym">Nephila maculata</name>
    <dbReference type="NCBI Taxonomy" id="299642"/>
    <lineage>
        <taxon>Eukaryota</taxon>
        <taxon>Metazoa</taxon>
        <taxon>Ecdysozoa</taxon>
        <taxon>Arthropoda</taxon>
        <taxon>Chelicerata</taxon>
        <taxon>Arachnida</taxon>
        <taxon>Araneae</taxon>
        <taxon>Araneomorphae</taxon>
        <taxon>Entelegynae</taxon>
        <taxon>Araneoidea</taxon>
        <taxon>Nephilidae</taxon>
        <taxon>Nephila</taxon>
    </lineage>
</organism>
<dbReference type="OrthoDB" id="10476489at2759"/>
<proteinExistence type="predicted"/>
<dbReference type="Proteomes" id="UP000887013">
    <property type="component" value="Unassembled WGS sequence"/>
</dbReference>
<evidence type="ECO:0000313" key="2">
    <source>
        <dbReference type="Proteomes" id="UP000887013"/>
    </source>
</evidence>
<protein>
    <submittedName>
        <fullName evidence="1">Uncharacterized protein</fullName>
    </submittedName>
</protein>
<reference evidence="1" key="1">
    <citation type="submission" date="2020-08" db="EMBL/GenBank/DDBJ databases">
        <title>Multicomponent nature underlies the extraordinary mechanical properties of spider dragline silk.</title>
        <authorList>
            <person name="Kono N."/>
            <person name="Nakamura H."/>
            <person name="Mori M."/>
            <person name="Yoshida Y."/>
            <person name="Ohtoshi R."/>
            <person name="Malay A.D."/>
            <person name="Moran D.A.P."/>
            <person name="Tomita M."/>
            <person name="Numata K."/>
            <person name="Arakawa K."/>
        </authorList>
    </citation>
    <scope>NUCLEOTIDE SEQUENCE</scope>
</reference>